<evidence type="ECO:0000313" key="2">
    <source>
        <dbReference type="Proteomes" id="UP000613002"/>
    </source>
</evidence>
<reference evidence="1 2" key="1">
    <citation type="submission" date="2020-08" db="EMBL/GenBank/DDBJ databases">
        <title>Genomic Encyclopedia of Type Strains, Phase IV (KMG-IV): sequencing the most valuable type-strain genomes for metagenomic binning, comparative biology and taxonomic classification.</title>
        <authorList>
            <person name="Goeker M."/>
        </authorList>
    </citation>
    <scope>NUCLEOTIDE SEQUENCE [LARGE SCALE GENOMIC DNA]</scope>
    <source>
        <strain evidence="1 2">DSM 14590</strain>
    </source>
</reference>
<proteinExistence type="predicted"/>
<sequence length="111" mass="13132">MEERVKTLNDVDIEYINQTYSYIEKLLVELNKIVSGYHCKFETGYGWRQNLAKLNDLEVISNDLYKLIYNWCDTIYTIGQVVPLTEWEWYCGNASLIKKELRNLVNKISAK</sequence>
<gene>
    <name evidence="1" type="ORF">HNR78_003080</name>
</gene>
<dbReference type="RefSeq" id="WP_062756154.1">
    <property type="nucleotide sequence ID" value="NZ_BDAQ01000017.1"/>
</dbReference>
<dbReference type="AlphaFoldDB" id="A0A6G9J006"/>
<evidence type="ECO:0000313" key="1">
    <source>
        <dbReference type="EMBL" id="MBB3870180.1"/>
    </source>
</evidence>
<name>A0A6G9J006_9BACL</name>
<dbReference type="EMBL" id="JACICZ010000016">
    <property type="protein sequence ID" value="MBB3870180.1"/>
    <property type="molecule type" value="Genomic_DNA"/>
</dbReference>
<keyword evidence="2" id="KW-1185">Reference proteome</keyword>
<dbReference type="Proteomes" id="UP000613002">
    <property type="component" value="Unassembled WGS sequence"/>
</dbReference>
<organism evidence="1 2">
    <name type="scientific">Parageobacillus toebii NBRC 107807</name>
    <dbReference type="NCBI Taxonomy" id="1223503"/>
    <lineage>
        <taxon>Bacteria</taxon>
        <taxon>Bacillati</taxon>
        <taxon>Bacillota</taxon>
        <taxon>Bacilli</taxon>
        <taxon>Bacillales</taxon>
        <taxon>Anoxybacillaceae</taxon>
        <taxon>Parageobacillus</taxon>
    </lineage>
</organism>
<comment type="caution">
    <text evidence="1">The sequence shown here is derived from an EMBL/GenBank/DDBJ whole genome shotgun (WGS) entry which is preliminary data.</text>
</comment>
<protein>
    <submittedName>
        <fullName evidence="1">Uncharacterized protein</fullName>
    </submittedName>
</protein>
<accession>A0A6G9J006</accession>